<evidence type="ECO:0000313" key="3">
    <source>
        <dbReference type="Proteomes" id="UP001189429"/>
    </source>
</evidence>
<organism evidence="2 3">
    <name type="scientific">Prorocentrum cordatum</name>
    <dbReference type="NCBI Taxonomy" id="2364126"/>
    <lineage>
        <taxon>Eukaryota</taxon>
        <taxon>Sar</taxon>
        <taxon>Alveolata</taxon>
        <taxon>Dinophyceae</taxon>
        <taxon>Prorocentrales</taxon>
        <taxon>Prorocentraceae</taxon>
        <taxon>Prorocentrum</taxon>
    </lineage>
</organism>
<accession>A0ABN9XVR2</accession>
<sequence>MAMTAEAAAFSASGEQEGREGGQEEVRPRGGAETRAPDDGSALGPPVVTAVATRGSGVQARHAICRPCTEPVVFTLAAPFSPIEGEPAPPPRRAAPGAPRRR</sequence>
<reference evidence="2" key="1">
    <citation type="submission" date="2023-10" db="EMBL/GenBank/DDBJ databases">
        <authorList>
            <person name="Chen Y."/>
            <person name="Shah S."/>
            <person name="Dougan E. K."/>
            <person name="Thang M."/>
            <person name="Chan C."/>
        </authorList>
    </citation>
    <scope>NUCLEOTIDE SEQUENCE [LARGE SCALE GENOMIC DNA]</scope>
</reference>
<proteinExistence type="predicted"/>
<name>A0ABN9XVR2_9DINO</name>
<comment type="caution">
    <text evidence="2">The sequence shown here is derived from an EMBL/GenBank/DDBJ whole genome shotgun (WGS) entry which is preliminary data.</text>
</comment>
<dbReference type="EMBL" id="CAUYUJ010021362">
    <property type="protein sequence ID" value="CAK0904158.1"/>
    <property type="molecule type" value="Genomic_DNA"/>
</dbReference>
<feature type="region of interest" description="Disordered" evidence="1">
    <location>
        <begin position="80"/>
        <end position="102"/>
    </location>
</feature>
<feature type="region of interest" description="Disordered" evidence="1">
    <location>
        <begin position="1"/>
        <end position="47"/>
    </location>
</feature>
<keyword evidence="3" id="KW-1185">Reference proteome</keyword>
<feature type="compositionally biased region" description="Low complexity" evidence="1">
    <location>
        <begin position="1"/>
        <end position="15"/>
    </location>
</feature>
<feature type="compositionally biased region" description="Basic and acidic residues" evidence="1">
    <location>
        <begin position="16"/>
        <end position="38"/>
    </location>
</feature>
<evidence type="ECO:0000256" key="1">
    <source>
        <dbReference type="SAM" id="MobiDB-lite"/>
    </source>
</evidence>
<protein>
    <submittedName>
        <fullName evidence="2">Uncharacterized protein</fullName>
    </submittedName>
</protein>
<evidence type="ECO:0000313" key="2">
    <source>
        <dbReference type="EMBL" id="CAK0904158.1"/>
    </source>
</evidence>
<gene>
    <name evidence="2" type="ORF">PCOR1329_LOCUS80271</name>
</gene>
<dbReference type="Proteomes" id="UP001189429">
    <property type="component" value="Unassembled WGS sequence"/>
</dbReference>